<sequence length="669" mass="77222">MTIFELGAIQSDFYSREFERNLQKQAKVEQRMSAVMLASQMYKMTNKLMQLITVNYTLSMKQHVHSHTFSLCNMMSVTTKRNSLMFPDYENSSVSSIAIRVHIFENAYTPRVVWLPDVASFRSTEVAALAHSLRDVQPVGDRNSVDARDPRLDGRSIGGNRSLERYKFNQLLGCQRKVFDYVFEDRIVHVIRDESRSLATTKNTQNTIKALATSVELFNFRRKQAILQKRLKFETFNDRKMCGVDLPGASSVVVVFRFVPPQPGDFSALLFYFSPVSGTQNFTLFIRLWEIIDIYYLENAELFAQEGMREEESSKGKALVVSQDSLSGIILKSCRRENGVSRRIFQVRQVMSYRREEFKTNDPWNIKPSRRRPTPRDYFFSLPSATKCEEYQLPYDILFLFSGEKVQKETVEILYWRSKDKRTCIKLTIHHTFRQAETMRDRKKRIEKSLLNALNAPLSYYVTKVATRTLKAWFLFFTLLTKNINEKQVLRRICLVTLDILMMSIRKISRQRLRVFDFSETKLLGFGRNTSGVQLRGGTLFLSSNPEYQSSSRPSTSPRKVARTVVANSTARNLVLEHLRPEALNAIALVVSRSGCGHATVQLVGSTELVCCTFFVIEMHHKTQDNIRKNIVLVLEIGGNLNLVSVLNRDGYVDQRKAKIESTFEKKQR</sequence>
<dbReference type="AlphaFoldDB" id="E1ZZR0"/>
<evidence type="ECO:0000313" key="2">
    <source>
        <dbReference type="Proteomes" id="UP000000311"/>
    </source>
</evidence>
<dbReference type="Proteomes" id="UP000000311">
    <property type="component" value="Unassembled WGS sequence"/>
</dbReference>
<evidence type="ECO:0000313" key="1">
    <source>
        <dbReference type="EMBL" id="EFN73331.1"/>
    </source>
</evidence>
<accession>E1ZZR0</accession>
<name>E1ZZR0_CAMFO</name>
<protein>
    <submittedName>
        <fullName evidence="1">Uncharacterized protein</fullName>
    </submittedName>
</protein>
<dbReference type="InParanoid" id="E1ZZR0"/>
<gene>
    <name evidence="1" type="ORF">EAG_05563</name>
</gene>
<reference evidence="1 2" key="1">
    <citation type="journal article" date="2010" name="Science">
        <title>Genomic comparison of the ants Camponotus floridanus and Harpegnathos saltator.</title>
        <authorList>
            <person name="Bonasio R."/>
            <person name="Zhang G."/>
            <person name="Ye C."/>
            <person name="Mutti N.S."/>
            <person name="Fang X."/>
            <person name="Qin N."/>
            <person name="Donahue G."/>
            <person name="Yang P."/>
            <person name="Li Q."/>
            <person name="Li C."/>
            <person name="Zhang P."/>
            <person name="Huang Z."/>
            <person name="Berger S.L."/>
            <person name="Reinberg D."/>
            <person name="Wang J."/>
            <person name="Liebig J."/>
        </authorList>
    </citation>
    <scope>NUCLEOTIDE SEQUENCE [LARGE SCALE GENOMIC DNA]</scope>
    <source>
        <strain evidence="2">C129</strain>
    </source>
</reference>
<organism evidence="2">
    <name type="scientific">Camponotus floridanus</name>
    <name type="common">Florida carpenter ant</name>
    <dbReference type="NCBI Taxonomy" id="104421"/>
    <lineage>
        <taxon>Eukaryota</taxon>
        <taxon>Metazoa</taxon>
        <taxon>Ecdysozoa</taxon>
        <taxon>Arthropoda</taxon>
        <taxon>Hexapoda</taxon>
        <taxon>Insecta</taxon>
        <taxon>Pterygota</taxon>
        <taxon>Neoptera</taxon>
        <taxon>Endopterygota</taxon>
        <taxon>Hymenoptera</taxon>
        <taxon>Apocrita</taxon>
        <taxon>Aculeata</taxon>
        <taxon>Formicoidea</taxon>
        <taxon>Formicidae</taxon>
        <taxon>Formicinae</taxon>
        <taxon>Camponotus</taxon>
    </lineage>
</organism>
<keyword evidence="2" id="KW-1185">Reference proteome</keyword>
<dbReference type="EMBL" id="GL435511">
    <property type="protein sequence ID" value="EFN73331.1"/>
    <property type="molecule type" value="Genomic_DNA"/>
</dbReference>
<proteinExistence type="predicted"/>